<comment type="pathway">
    <text evidence="9">Carbohydrate degradation; L-arabinose degradation via L-arabinitol; D-xylulose 5-phosphate from L-arabinose (fungal route): step 2/5.</text>
</comment>
<evidence type="ECO:0000256" key="3">
    <source>
        <dbReference type="ARBA" id="ARBA00011881"/>
    </source>
</evidence>
<dbReference type="FunFam" id="3.40.50.720:FF:000068">
    <property type="entry name" value="Sorbitol dehydrogenase"/>
    <property type="match status" value="1"/>
</dbReference>
<evidence type="ECO:0000256" key="12">
    <source>
        <dbReference type="ARBA" id="ARBA00049317"/>
    </source>
</evidence>
<keyword evidence="16" id="KW-1185">Reference proteome</keyword>
<proteinExistence type="inferred from homology"/>
<reference evidence="15 16" key="1">
    <citation type="submission" date="2019-06" db="EMBL/GenBank/DDBJ databases">
        <title>Draft genome sequence of the filamentous fungus Phialemoniopsis curvata isolated from diesel fuel.</title>
        <authorList>
            <person name="Varaljay V.A."/>
            <person name="Lyon W.J."/>
            <person name="Crouch A.L."/>
            <person name="Drake C.E."/>
            <person name="Hollomon J.M."/>
            <person name="Nadeau L.J."/>
            <person name="Nunn H.S."/>
            <person name="Stevenson B.S."/>
            <person name="Bojanowski C.L."/>
            <person name="Crookes-Goodson W.J."/>
        </authorList>
    </citation>
    <scope>NUCLEOTIDE SEQUENCE [LARGE SCALE GENOMIC DNA]</scope>
    <source>
        <strain evidence="15 16">D216</strain>
    </source>
</reference>
<sequence>MSPSAVDVAPVAVSKSNIGVFTNPGHDLWISETGPTVEDVKSGEKLQPGQVTIAIRSTGICGSDIHFWKHGCIGPMIVCGNHVLGHESAGEIVAVHPSVTSLAVGDRVAIEPQVICNACEPCLTGRYNGCERVDFLSTPPVDGLLRRYVNHPAVWCHKIGNMSYENGAMLEPLSVALAGLQRAELRLGDPVLVCGAGPIGLITMICAKAAGACPLVITDIDEGRLRFAKEVCPEVVTHKVERMPAEEAGRAIVQAFGGVEPALALECTGVESSIAAAIWAAKFGGKVFVIGVGKNEINIPFMRLSVREVDLQFQYRYSNTWPRAIRLVENGVVDLSKLVTHRFPLEDALKAFDTAADPKTGAIKVQIQSLD</sequence>
<dbReference type="InterPro" id="IPR013154">
    <property type="entry name" value="ADH-like_N"/>
</dbReference>
<dbReference type="EC" id="1.1.1.12" evidence="10"/>
<dbReference type="STRING" id="1093900.A0A507B3H5"/>
<feature type="domain" description="Alcohol dehydrogenase-like C-terminal" evidence="13">
    <location>
        <begin position="198"/>
        <end position="329"/>
    </location>
</feature>
<keyword evidence="6" id="KW-0054">Arabinose catabolism</keyword>
<dbReference type="InterPro" id="IPR013149">
    <property type="entry name" value="ADH-like_C"/>
</dbReference>
<comment type="caution">
    <text evidence="15">The sequence shown here is derived from an EMBL/GenBank/DDBJ whole genome shotgun (WGS) entry which is preliminary data.</text>
</comment>
<dbReference type="OrthoDB" id="2148442at2759"/>
<comment type="cofactor">
    <cofactor evidence="1">
        <name>Zn(2+)</name>
        <dbReference type="ChEBI" id="CHEBI:29105"/>
    </cofactor>
</comment>
<dbReference type="Gene3D" id="3.40.50.720">
    <property type="entry name" value="NAD(P)-binding Rossmann-like Domain"/>
    <property type="match status" value="1"/>
</dbReference>
<keyword evidence="6" id="KW-0119">Carbohydrate metabolism</keyword>
<evidence type="ECO:0000256" key="7">
    <source>
        <dbReference type="ARBA" id="ARBA00023002"/>
    </source>
</evidence>
<keyword evidence="8" id="KW-0520">NAD</keyword>
<evidence type="ECO:0000313" key="15">
    <source>
        <dbReference type="EMBL" id="TPX16802.1"/>
    </source>
</evidence>
<comment type="subunit">
    <text evidence="3">Homotetramer.</text>
</comment>
<dbReference type="SUPFAM" id="SSF50129">
    <property type="entry name" value="GroES-like"/>
    <property type="match status" value="1"/>
</dbReference>
<dbReference type="EMBL" id="SKBQ01000161">
    <property type="protein sequence ID" value="TPX16802.1"/>
    <property type="molecule type" value="Genomic_DNA"/>
</dbReference>
<dbReference type="Gene3D" id="3.90.180.10">
    <property type="entry name" value="Medium-chain alcohol dehydrogenases, catalytic domain"/>
    <property type="match status" value="1"/>
</dbReference>
<dbReference type="PANTHER" id="PTHR43161:SF12">
    <property type="entry name" value="L-ARABINITOL 4-DEHYDROGENASE"/>
    <property type="match status" value="1"/>
</dbReference>
<dbReference type="SUPFAM" id="SSF51735">
    <property type="entry name" value="NAD(P)-binding Rossmann-fold domains"/>
    <property type="match status" value="1"/>
</dbReference>
<feature type="domain" description="Alcohol dehydrogenase-like N-terminal" evidence="14">
    <location>
        <begin position="47"/>
        <end position="159"/>
    </location>
</feature>
<evidence type="ECO:0000256" key="11">
    <source>
        <dbReference type="ARBA" id="ARBA00039783"/>
    </source>
</evidence>
<dbReference type="GO" id="GO:0003939">
    <property type="term" value="F:L-iditol 2-dehydrogenase (NAD+) activity"/>
    <property type="evidence" value="ECO:0007669"/>
    <property type="project" value="TreeGrafter"/>
</dbReference>
<evidence type="ECO:0000313" key="16">
    <source>
        <dbReference type="Proteomes" id="UP000319257"/>
    </source>
</evidence>
<dbReference type="RefSeq" id="XP_030998513.1">
    <property type="nucleotide sequence ID" value="XM_031135199.1"/>
</dbReference>
<keyword evidence="4" id="KW-0479">Metal-binding</keyword>
<dbReference type="GO" id="GO:0019568">
    <property type="term" value="P:arabinose catabolic process"/>
    <property type="evidence" value="ECO:0007669"/>
    <property type="project" value="UniProtKB-KW"/>
</dbReference>
<evidence type="ECO:0000256" key="9">
    <source>
        <dbReference type="ARBA" id="ARBA00037881"/>
    </source>
</evidence>
<dbReference type="Pfam" id="PF00107">
    <property type="entry name" value="ADH_zinc_N"/>
    <property type="match status" value="1"/>
</dbReference>
<dbReference type="GO" id="GO:0046872">
    <property type="term" value="F:metal ion binding"/>
    <property type="evidence" value="ECO:0007669"/>
    <property type="project" value="UniProtKB-KW"/>
</dbReference>
<keyword evidence="5" id="KW-0862">Zinc</keyword>
<evidence type="ECO:0000256" key="1">
    <source>
        <dbReference type="ARBA" id="ARBA00001947"/>
    </source>
</evidence>
<dbReference type="InterPro" id="IPR036291">
    <property type="entry name" value="NAD(P)-bd_dom_sf"/>
</dbReference>
<evidence type="ECO:0000256" key="5">
    <source>
        <dbReference type="ARBA" id="ARBA00022833"/>
    </source>
</evidence>
<organism evidence="15 16">
    <name type="scientific">Thyridium curvatum</name>
    <dbReference type="NCBI Taxonomy" id="1093900"/>
    <lineage>
        <taxon>Eukaryota</taxon>
        <taxon>Fungi</taxon>
        <taxon>Dikarya</taxon>
        <taxon>Ascomycota</taxon>
        <taxon>Pezizomycotina</taxon>
        <taxon>Sordariomycetes</taxon>
        <taxon>Sordariomycetidae</taxon>
        <taxon>Thyridiales</taxon>
        <taxon>Thyridiaceae</taxon>
        <taxon>Thyridium</taxon>
    </lineage>
</organism>
<dbReference type="PANTHER" id="PTHR43161">
    <property type="entry name" value="SORBITOL DEHYDROGENASE"/>
    <property type="match status" value="1"/>
</dbReference>
<dbReference type="Proteomes" id="UP000319257">
    <property type="component" value="Unassembled WGS sequence"/>
</dbReference>
<keyword evidence="7" id="KW-0560">Oxidoreductase</keyword>
<evidence type="ECO:0000256" key="2">
    <source>
        <dbReference type="ARBA" id="ARBA00008072"/>
    </source>
</evidence>
<dbReference type="InterPro" id="IPR011032">
    <property type="entry name" value="GroES-like_sf"/>
</dbReference>
<comment type="similarity">
    <text evidence="2">Belongs to the zinc-containing alcohol dehydrogenase family.</text>
</comment>
<evidence type="ECO:0000256" key="8">
    <source>
        <dbReference type="ARBA" id="ARBA00023027"/>
    </source>
</evidence>
<evidence type="ECO:0000259" key="14">
    <source>
        <dbReference type="Pfam" id="PF08240"/>
    </source>
</evidence>
<dbReference type="GeneID" id="41979814"/>
<dbReference type="GO" id="GO:0050019">
    <property type="term" value="F:L-arabinitol 4-dehydrogenase activity"/>
    <property type="evidence" value="ECO:0007669"/>
    <property type="project" value="UniProtKB-EC"/>
</dbReference>
<evidence type="ECO:0000256" key="6">
    <source>
        <dbReference type="ARBA" id="ARBA00022935"/>
    </source>
</evidence>
<gene>
    <name evidence="15" type="ORF">E0L32_012367</name>
</gene>
<dbReference type="GO" id="GO:0006062">
    <property type="term" value="P:sorbitol catabolic process"/>
    <property type="evidence" value="ECO:0007669"/>
    <property type="project" value="TreeGrafter"/>
</dbReference>
<dbReference type="InParanoid" id="A0A507B3H5"/>
<evidence type="ECO:0000256" key="4">
    <source>
        <dbReference type="ARBA" id="ARBA00022723"/>
    </source>
</evidence>
<dbReference type="InterPro" id="IPR045306">
    <property type="entry name" value="SDH-like"/>
</dbReference>
<accession>A0A507B3H5</accession>
<dbReference type="CDD" id="cd05285">
    <property type="entry name" value="sorbitol_DH"/>
    <property type="match status" value="1"/>
</dbReference>
<dbReference type="Pfam" id="PF08240">
    <property type="entry name" value="ADH_N"/>
    <property type="match status" value="1"/>
</dbReference>
<dbReference type="AlphaFoldDB" id="A0A507B3H5"/>
<name>A0A507B3H5_9PEZI</name>
<evidence type="ECO:0000259" key="13">
    <source>
        <dbReference type="Pfam" id="PF00107"/>
    </source>
</evidence>
<comment type="catalytic activity">
    <reaction evidence="12">
        <text>L-arabinitol + NAD(+) = L-xylulose + NADH + H(+)</text>
        <dbReference type="Rhea" id="RHEA:16381"/>
        <dbReference type="ChEBI" id="CHEBI:15378"/>
        <dbReference type="ChEBI" id="CHEBI:17399"/>
        <dbReference type="ChEBI" id="CHEBI:18403"/>
        <dbReference type="ChEBI" id="CHEBI:57540"/>
        <dbReference type="ChEBI" id="CHEBI:57945"/>
        <dbReference type="EC" id="1.1.1.12"/>
    </reaction>
</comment>
<protein>
    <recommendedName>
        <fullName evidence="11">L-arabinitol 4-dehydrogenase</fullName>
        <ecNumber evidence="10">1.1.1.12</ecNumber>
    </recommendedName>
</protein>
<evidence type="ECO:0000256" key="10">
    <source>
        <dbReference type="ARBA" id="ARBA00038954"/>
    </source>
</evidence>